<proteinExistence type="predicted"/>
<dbReference type="SUPFAM" id="SSF52218">
    <property type="entry name" value="Flavoproteins"/>
    <property type="match status" value="1"/>
</dbReference>
<dbReference type="GO" id="GO:0005829">
    <property type="term" value="C:cytosol"/>
    <property type="evidence" value="ECO:0007669"/>
    <property type="project" value="TreeGrafter"/>
</dbReference>
<dbReference type="InterPro" id="IPR050712">
    <property type="entry name" value="NAD(P)H-dep_reductase"/>
</dbReference>
<keyword evidence="3" id="KW-1185">Reference proteome</keyword>
<dbReference type="Pfam" id="PF03358">
    <property type="entry name" value="FMN_red"/>
    <property type="match status" value="1"/>
</dbReference>
<dbReference type="PANTHER" id="PTHR30543:SF21">
    <property type="entry name" value="NAD(P)H-DEPENDENT FMN REDUCTASE LOT6"/>
    <property type="match status" value="1"/>
</dbReference>
<dbReference type="GO" id="GO:0010181">
    <property type="term" value="F:FMN binding"/>
    <property type="evidence" value="ECO:0007669"/>
    <property type="project" value="TreeGrafter"/>
</dbReference>
<evidence type="ECO:0000313" key="3">
    <source>
        <dbReference type="Proteomes" id="UP000216151"/>
    </source>
</evidence>
<evidence type="ECO:0000259" key="1">
    <source>
        <dbReference type="Pfam" id="PF03358"/>
    </source>
</evidence>
<dbReference type="Gene3D" id="3.40.50.360">
    <property type="match status" value="1"/>
</dbReference>
<dbReference type="EMBL" id="NCXK01000016">
    <property type="protein sequence ID" value="PAK77578.1"/>
    <property type="molecule type" value="Genomic_DNA"/>
</dbReference>
<accession>A0A269XWB4</accession>
<dbReference type="PANTHER" id="PTHR30543">
    <property type="entry name" value="CHROMATE REDUCTASE"/>
    <property type="match status" value="1"/>
</dbReference>
<dbReference type="OrthoDB" id="9812295at2"/>
<reference evidence="2 3" key="1">
    <citation type="submission" date="2017-04" db="EMBL/GenBank/DDBJ databases">
        <title>Kefir bacterial isolates.</title>
        <authorList>
            <person name="Kim Y."/>
            <person name="Blasche S."/>
            <person name="Patil K.R."/>
        </authorList>
    </citation>
    <scope>NUCLEOTIDE SEQUENCE [LARGE SCALE GENOMIC DNA]</scope>
    <source>
        <strain evidence="2 3">KR</strain>
    </source>
</reference>
<dbReference type="RefSeq" id="WP_095350091.1">
    <property type="nucleotide sequence ID" value="NZ_JBDNMF010000001.1"/>
</dbReference>
<evidence type="ECO:0000313" key="2">
    <source>
        <dbReference type="EMBL" id="PAK77578.1"/>
    </source>
</evidence>
<feature type="domain" description="NADPH-dependent FMN reductase-like" evidence="1">
    <location>
        <begin position="10"/>
        <end position="153"/>
    </location>
</feature>
<dbReference type="InterPro" id="IPR029039">
    <property type="entry name" value="Flavoprotein-like_sf"/>
</dbReference>
<name>A0A269XWB4_9PROT</name>
<sequence length="189" mass="20345">MTPSANLHFVTLLGSLRSASLNAAIARSLPQLAPEGISISALGSIADFPHYSQDVQEKGFPPAVLNMAEQIQAADGVVIVTPEYNYSIPGVLKNAIDWLSRVTPQPFAKKPVAIQTASPGQIGGARAQYHLRQSLVFLDAFVLNKPEAMIGLATSKIDPQTLTLTDEPTREFLTRQISALADLARTLQR</sequence>
<dbReference type="AlphaFoldDB" id="A0A269XWB4"/>
<protein>
    <recommendedName>
        <fullName evidence="1">NADPH-dependent FMN reductase-like domain-containing protein</fullName>
    </recommendedName>
</protein>
<organism evidence="2 3">
    <name type="scientific">Acetobacter fabarum</name>
    <dbReference type="NCBI Taxonomy" id="483199"/>
    <lineage>
        <taxon>Bacteria</taxon>
        <taxon>Pseudomonadati</taxon>
        <taxon>Pseudomonadota</taxon>
        <taxon>Alphaproteobacteria</taxon>
        <taxon>Acetobacterales</taxon>
        <taxon>Acetobacteraceae</taxon>
        <taxon>Acetobacter</taxon>
    </lineage>
</organism>
<gene>
    <name evidence="2" type="ORF">B8X00_10310</name>
</gene>
<dbReference type="InterPro" id="IPR005025">
    <property type="entry name" value="FMN_Rdtase-like_dom"/>
</dbReference>
<comment type="caution">
    <text evidence="2">The sequence shown here is derived from an EMBL/GenBank/DDBJ whole genome shotgun (WGS) entry which is preliminary data.</text>
</comment>
<dbReference type="Proteomes" id="UP000216151">
    <property type="component" value="Unassembled WGS sequence"/>
</dbReference>
<dbReference type="GO" id="GO:0016491">
    <property type="term" value="F:oxidoreductase activity"/>
    <property type="evidence" value="ECO:0007669"/>
    <property type="project" value="InterPro"/>
</dbReference>